<name>A0A7W8FX48_9FIRM</name>
<protein>
    <submittedName>
        <fullName evidence="2">D-alanyl-lipoteichoic acid acyltransferase DltB (MBOAT superfamily)</fullName>
    </submittedName>
</protein>
<reference evidence="2 3" key="1">
    <citation type="submission" date="2020-08" db="EMBL/GenBank/DDBJ databases">
        <title>Genomic Encyclopedia of Type Strains, Phase IV (KMG-IV): sequencing the most valuable type-strain genomes for metagenomic binning, comparative biology and taxonomic classification.</title>
        <authorList>
            <person name="Goeker M."/>
        </authorList>
    </citation>
    <scope>NUCLEOTIDE SEQUENCE [LARGE SCALE GENOMIC DNA]</scope>
    <source>
        <strain evidence="2 3">DSM 26963</strain>
    </source>
</reference>
<organism evidence="2 3">
    <name type="scientific">Faecalicoccus acidiformans</name>
    <dbReference type="NCBI Taxonomy" id="915173"/>
    <lineage>
        <taxon>Bacteria</taxon>
        <taxon>Bacillati</taxon>
        <taxon>Bacillota</taxon>
        <taxon>Erysipelotrichia</taxon>
        <taxon>Erysipelotrichales</taxon>
        <taxon>Erysipelotrichaceae</taxon>
        <taxon>Faecalicoccus</taxon>
    </lineage>
</organism>
<keyword evidence="1" id="KW-1133">Transmembrane helix</keyword>
<evidence type="ECO:0000313" key="2">
    <source>
        <dbReference type="EMBL" id="MBB5183971.1"/>
    </source>
</evidence>
<feature type="transmembrane region" description="Helical" evidence="1">
    <location>
        <begin position="6"/>
        <end position="28"/>
    </location>
</feature>
<dbReference type="Proteomes" id="UP000521313">
    <property type="component" value="Unassembled WGS sequence"/>
</dbReference>
<gene>
    <name evidence="2" type="ORF">HNQ43_000004</name>
</gene>
<evidence type="ECO:0000256" key="1">
    <source>
        <dbReference type="SAM" id="Phobius"/>
    </source>
</evidence>
<dbReference type="EMBL" id="JACHHD010000001">
    <property type="protein sequence ID" value="MBB5183971.1"/>
    <property type="molecule type" value="Genomic_DNA"/>
</dbReference>
<feature type="transmembrane region" description="Helical" evidence="1">
    <location>
        <begin position="114"/>
        <end position="135"/>
    </location>
</feature>
<dbReference type="AlphaFoldDB" id="A0A7W8FX48"/>
<dbReference type="GO" id="GO:0016746">
    <property type="term" value="F:acyltransferase activity"/>
    <property type="evidence" value="ECO:0007669"/>
    <property type="project" value="UniProtKB-KW"/>
</dbReference>
<comment type="caution">
    <text evidence="2">The sequence shown here is derived from an EMBL/GenBank/DDBJ whole genome shotgun (WGS) entry which is preliminary data.</text>
</comment>
<evidence type="ECO:0000313" key="3">
    <source>
        <dbReference type="Proteomes" id="UP000521313"/>
    </source>
</evidence>
<keyword evidence="2" id="KW-0012">Acyltransferase</keyword>
<keyword evidence="1" id="KW-0812">Transmembrane</keyword>
<accession>A0A7W8FX48</accession>
<sequence>MYTNTMIVFFISGFWHGANYTFIIWGLIHGTILCMNKLLNEKFNRITPALRWIITFGIVMLCWVFFRSNNINDAIFIIKKIMVCDFQPLDVSLTNLIHFPEINMLLSFIGLSKMIEHTELMFVIAILLIFLYVMIEKNIILEVKENFIKFKKYRFVFLYCFMGFWSLLNMNEVVTFIYEMF</sequence>
<keyword evidence="1" id="KW-0472">Membrane</keyword>
<proteinExistence type="predicted"/>
<feature type="transmembrane region" description="Helical" evidence="1">
    <location>
        <begin position="156"/>
        <end position="178"/>
    </location>
</feature>
<feature type="transmembrane region" description="Helical" evidence="1">
    <location>
        <begin position="49"/>
        <end position="66"/>
    </location>
</feature>
<keyword evidence="2" id="KW-0808">Transferase</keyword>